<feature type="domain" description="Glycoside hydrolase family 65 C-terminal" evidence="4">
    <location>
        <begin position="685"/>
        <end position="747"/>
    </location>
</feature>
<dbReference type="InterPro" id="IPR012341">
    <property type="entry name" value="6hp_glycosidase-like_sf"/>
</dbReference>
<proteinExistence type="inferred from homology"/>
<dbReference type="InterPro" id="IPR011013">
    <property type="entry name" value="Gal_mutarotase_sf_dom"/>
</dbReference>
<dbReference type="Gene3D" id="1.50.10.10">
    <property type="match status" value="1"/>
</dbReference>
<name>A0ABY2E3H6_9MICO</name>
<protein>
    <submittedName>
        <fullName evidence="6">Glycoside hydrolase family 65 protein</fullName>
    </submittedName>
</protein>
<dbReference type="GO" id="GO:0016787">
    <property type="term" value="F:hydrolase activity"/>
    <property type="evidence" value="ECO:0007669"/>
    <property type="project" value="UniProtKB-KW"/>
</dbReference>
<evidence type="ECO:0000256" key="1">
    <source>
        <dbReference type="ARBA" id="ARBA00006768"/>
    </source>
</evidence>
<keyword evidence="7" id="KW-1185">Reference proteome</keyword>
<dbReference type="Pfam" id="PF03636">
    <property type="entry name" value="Glyco_hydro_65N"/>
    <property type="match status" value="1"/>
</dbReference>
<dbReference type="SUPFAM" id="SSF74650">
    <property type="entry name" value="Galactose mutarotase-like"/>
    <property type="match status" value="1"/>
</dbReference>
<evidence type="ECO:0000259" key="3">
    <source>
        <dbReference type="Pfam" id="PF03632"/>
    </source>
</evidence>
<dbReference type="Gene3D" id="2.60.420.10">
    <property type="entry name" value="Maltose phosphorylase, domain 3"/>
    <property type="match status" value="1"/>
</dbReference>
<evidence type="ECO:0000256" key="2">
    <source>
        <dbReference type="ARBA" id="ARBA00023295"/>
    </source>
</evidence>
<dbReference type="RefSeq" id="WP_133108301.1">
    <property type="nucleotide sequence ID" value="NZ_SMNA01000006.1"/>
</dbReference>
<dbReference type="InterPro" id="IPR005195">
    <property type="entry name" value="Glyco_hydro_65_M"/>
</dbReference>
<organism evidence="6 7">
    <name type="scientific">Occultella glacieicola</name>
    <dbReference type="NCBI Taxonomy" id="2518684"/>
    <lineage>
        <taxon>Bacteria</taxon>
        <taxon>Bacillati</taxon>
        <taxon>Actinomycetota</taxon>
        <taxon>Actinomycetes</taxon>
        <taxon>Micrococcales</taxon>
        <taxon>Ruaniaceae</taxon>
        <taxon>Occultella</taxon>
    </lineage>
</organism>
<dbReference type="InterPro" id="IPR005194">
    <property type="entry name" value="Glyco_hydro_65_C"/>
</dbReference>
<dbReference type="PANTHER" id="PTHR11051:SF13">
    <property type="entry name" value="GLYCOSYL TRANSFERASE"/>
    <property type="match status" value="1"/>
</dbReference>
<evidence type="ECO:0000313" key="6">
    <source>
        <dbReference type="EMBL" id="TDE92671.1"/>
    </source>
</evidence>
<reference evidence="6 7" key="1">
    <citation type="submission" date="2019-03" db="EMBL/GenBank/DDBJ databases">
        <title>Genomic features of bacteria from cold environments.</title>
        <authorList>
            <person name="Shen L."/>
        </authorList>
    </citation>
    <scope>NUCLEOTIDE SEQUENCE [LARGE SCALE GENOMIC DNA]</scope>
    <source>
        <strain evidence="7">T3246-1</strain>
    </source>
</reference>
<dbReference type="InterPro" id="IPR037018">
    <property type="entry name" value="GH65_N"/>
</dbReference>
<dbReference type="Proteomes" id="UP000504882">
    <property type="component" value="Unassembled WGS sequence"/>
</dbReference>
<dbReference type="EMBL" id="SMNA01000006">
    <property type="protein sequence ID" value="TDE92671.1"/>
    <property type="molecule type" value="Genomic_DNA"/>
</dbReference>
<feature type="domain" description="Glycoside hydrolase family 65 N-terminal" evidence="5">
    <location>
        <begin position="17"/>
        <end position="269"/>
    </location>
</feature>
<dbReference type="InterPro" id="IPR017045">
    <property type="entry name" value="Malt_Pase/Glycosyl_Hdrlase"/>
</dbReference>
<keyword evidence="6" id="KW-0378">Hydrolase</keyword>
<gene>
    <name evidence="6" type="ORF">EXU48_14155</name>
</gene>
<keyword evidence="2" id="KW-0326">Glycosidase</keyword>
<comment type="similarity">
    <text evidence="1">Belongs to the glycosyl hydrolase 65 family.</text>
</comment>
<dbReference type="Pfam" id="PF03632">
    <property type="entry name" value="Glyco_hydro_65m"/>
    <property type="match status" value="1"/>
</dbReference>
<accession>A0ABY2E3H6</accession>
<comment type="caution">
    <text evidence="6">The sequence shown here is derived from an EMBL/GenBank/DDBJ whole genome shotgun (WGS) entry which is preliminary data.</text>
</comment>
<feature type="domain" description="Glycoside hydrolase family 65 central catalytic" evidence="3">
    <location>
        <begin position="325"/>
        <end position="675"/>
    </location>
</feature>
<dbReference type="PANTHER" id="PTHR11051">
    <property type="entry name" value="GLYCOSYL HYDROLASE-RELATED"/>
    <property type="match status" value="1"/>
</dbReference>
<dbReference type="InterPro" id="IPR005196">
    <property type="entry name" value="Glyco_hydro_65_N"/>
</dbReference>
<dbReference type="PIRSF" id="PIRSF036289">
    <property type="entry name" value="Glycosyl_hydrolase_malt_phosph"/>
    <property type="match status" value="1"/>
</dbReference>
<evidence type="ECO:0000259" key="5">
    <source>
        <dbReference type="Pfam" id="PF03636"/>
    </source>
</evidence>
<dbReference type="SUPFAM" id="SSF48208">
    <property type="entry name" value="Six-hairpin glycosidases"/>
    <property type="match status" value="1"/>
</dbReference>
<dbReference type="InterPro" id="IPR008928">
    <property type="entry name" value="6-hairpin_glycosidase_sf"/>
</dbReference>
<sequence length="776" mass="84652">MNAPRLQIDPWVVREPRVETDSLGAAEAIFSVSNGYLGVRGSLDEVDPSVERGTFLSGVFETHPLAYPEGGYGHPEEGQSIVAVADGTPVRLVIDGIPVDIREISPEVHERGLDLRSGTLDRRMRWRSPSGTTLELRSSRLVSLTEASVCAIRYELRALDGPAHVVVRSELAIGICPPEVESDDPRVSEALDSPFSVVDRHAGDAGGALVLRTRRTGMIVAAAVEHDIEGAARVESEAGEDHVVTTAVAALTAGDRLTLTKTLGYVWSRGSAVVSMLERAAAAVRSGRDRGWTGLVADQRDRLAEFWARADVEIDGDDQLQQAVRYNLFQLHCASAHIDDAPIGAKGLTGAGYNGHTFWDIEGFVLPVLALVVPDAAERLLRWRASTLDAARRRAEVLEWAGATFAWRTIDGQETSAYWPASTAAVHVNAAISRAFWLYANATGRDLGEIGGVEVLIETARLWSSLGHEDADGGWHLFGVTGPDEYTGVVDDNVFTNLMARDNLLRAADACESAPERARALEVTTREIDGWRRAAGAVHVPWDQHLGVHPANENFTTYREWRFADKRESYPVEEHQHYAKFYRRQVVKQADLVLALWWCRDDFTDEELAADLEYYEARTVRDSSLSAAAQAVVTARAQHPELALRYLREAALVDLCDIQQDTAQGLHMASLAGSWLGLAAGLGGLREEHDELELSPVLPAALSRTRFHLTWRGALLRVETTAAGTTLTVLEGRDPIVVVVDGSRVEVGAEAVLVPLRAPGPLRAEPSQPVGREPRG</sequence>
<evidence type="ECO:0000313" key="7">
    <source>
        <dbReference type="Proteomes" id="UP000504882"/>
    </source>
</evidence>
<dbReference type="Gene3D" id="2.70.98.40">
    <property type="entry name" value="Glycoside hydrolase, family 65, N-terminal domain"/>
    <property type="match status" value="1"/>
</dbReference>
<evidence type="ECO:0000259" key="4">
    <source>
        <dbReference type="Pfam" id="PF03633"/>
    </source>
</evidence>
<dbReference type="Pfam" id="PF03633">
    <property type="entry name" value="Glyco_hydro_65C"/>
    <property type="match status" value="1"/>
</dbReference>